<reference evidence="2" key="2">
    <citation type="journal article" date="2021" name="PeerJ">
        <title>Extensive microbial diversity within the chicken gut microbiome revealed by metagenomics and culture.</title>
        <authorList>
            <person name="Gilroy R."/>
            <person name="Ravi A."/>
            <person name="Getino M."/>
            <person name="Pursley I."/>
            <person name="Horton D.L."/>
            <person name="Alikhan N.F."/>
            <person name="Baker D."/>
            <person name="Gharbi K."/>
            <person name="Hall N."/>
            <person name="Watson M."/>
            <person name="Adriaenssens E.M."/>
            <person name="Foster-Nyarko E."/>
            <person name="Jarju S."/>
            <person name="Secka A."/>
            <person name="Antonio M."/>
            <person name="Oren A."/>
            <person name="Chaudhuri R.R."/>
            <person name="La Ragione R."/>
            <person name="Hildebrand F."/>
            <person name="Pallen M.J."/>
        </authorList>
    </citation>
    <scope>NUCLEOTIDE SEQUENCE</scope>
    <source>
        <strain evidence="2">CHK123-3438</strain>
    </source>
</reference>
<protein>
    <submittedName>
        <fullName evidence="2">Uncharacterized protein</fullName>
    </submittedName>
</protein>
<dbReference type="AlphaFoldDB" id="A0A9D1GKT0"/>
<evidence type="ECO:0000256" key="1">
    <source>
        <dbReference type="SAM" id="Phobius"/>
    </source>
</evidence>
<proteinExistence type="predicted"/>
<accession>A0A9D1GKT0</accession>
<dbReference type="EMBL" id="DVKS01000214">
    <property type="protein sequence ID" value="HIT42963.1"/>
    <property type="molecule type" value="Genomic_DNA"/>
</dbReference>
<keyword evidence="1" id="KW-0812">Transmembrane</keyword>
<feature type="transmembrane region" description="Helical" evidence="1">
    <location>
        <begin position="15"/>
        <end position="36"/>
    </location>
</feature>
<evidence type="ECO:0000313" key="2">
    <source>
        <dbReference type="EMBL" id="HIT42963.1"/>
    </source>
</evidence>
<sequence length="151" mass="16450">MSAKTKIVVLRMKEIIYTAVFAGLALLLVALFFIMFRRDRASSQPADPTQEASYIPGIYSASIQLANEQINVEVTVDADEITSVALKPLSESVTAMYPLVEPAMQDLAGQILDEQSLESVTCQEDQKYTASMLLKAIDQALSKARIDSSGS</sequence>
<keyword evidence="1" id="KW-1133">Transmembrane helix</keyword>
<gene>
    <name evidence="2" type="ORF">IAB60_12875</name>
</gene>
<reference evidence="2" key="1">
    <citation type="submission" date="2020-10" db="EMBL/GenBank/DDBJ databases">
        <authorList>
            <person name="Gilroy R."/>
        </authorList>
    </citation>
    <scope>NUCLEOTIDE SEQUENCE</scope>
    <source>
        <strain evidence="2">CHK123-3438</strain>
    </source>
</reference>
<organism evidence="2 3">
    <name type="scientific">Candidatus Caccovicinus merdipullorum</name>
    <dbReference type="NCBI Taxonomy" id="2840724"/>
    <lineage>
        <taxon>Bacteria</taxon>
        <taxon>Bacillati</taxon>
        <taxon>Bacillota</taxon>
        <taxon>Clostridia</taxon>
        <taxon>Eubacteriales</taxon>
        <taxon>Candidatus Caccovicinus</taxon>
    </lineage>
</organism>
<comment type="caution">
    <text evidence="2">The sequence shown here is derived from an EMBL/GenBank/DDBJ whole genome shotgun (WGS) entry which is preliminary data.</text>
</comment>
<name>A0A9D1GKT0_9FIRM</name>
<dbReference type="Proteomes" id="UP000886860">
    <property type="component" value="Unassembled WGS sequence"/>
</dbReference>
<evidence type="ECO:0000313" key="3">
    <source>
        <dbReference type="Proteomes" id="UP000886860"/>
    </source>
</evidence>
<keyword evidence="1" id="KW-0472">Membrane</keyword>